<keyword evidence="2 3" id="KW-0694">RNA-binding</keyword>
<evidence type="ECO:0000256" key="3">
    <source>
        <dbReference type="PROSITE-ProRule" id="PRU00176"/>
    </source>
</evidence>
<keyword evidence="4" id="KW-0175">Coiled coil</keyword>
<feature type="region of interest" description="Disordered" evidence="5">
    <location>
        <begin position="1"/>
        <end position="26"/>
    </location>
</feature>
<feature type="domain" description="RRM" evidence="6">
    <location>
        <begin position="203"/>
        <end position="289"/>
    </location>
</feature>
<dbReference type="OrthoDB" id="10067824at2759"/>
<feature type="region of interest" description="Disordered" evidence="5">
    <location>
        <begin position="38"/>
        <end position="121"/>
    </location>
</feature>
<keyword evidence="1" id="KW-0677">Repeat</keyword>
<protein>
    <submittedName>
        <fullName evidence="7">Hrp65 protein</fullName>
    </submittedName>
</protein>
<evidence type="ECO:0000313" key="7">
    <source>
        <dbReference type="EMBL" id="KAF7493860.1"/>
    </source>
</evidence>
<evidence type="ECO:0000313" key="8">
    <source>
        <dbReference type="EnsemblMetazoa" id="KAF7493860.1"/>
    </source>
</evidence>
<dbReference type="AlphaFoldDB" id="A0A834VFL9"/>
<feature type="compositionally biased region" description="Polar residues" evidence="5">
    <location>
        <begin position="48"/>
        <end position="59"/>
    </location>
</feature>
<reference evidence="9" key="1">
    <citation type="journal article" date="2020" name="PLoS Negl. Trop. Dis.">
        <title>High-quality nuclear genome for Sarcoptes scabiei-A critical resource for a neglected parasite.</title>
        <authorList>
            <person name="Korhonen P.K."/>
            <person name="Gasser R.B."/>
            <person name="Ma G."/>
            <person name="Wang T."/>
            <person name="Stroehlein A.J."/>
            <person name="Young N.D."/>
            <person name="Ang C.S."/>
            <person name="Fernando D.D."/>
            <person name="Lu H.C."/>
            <person name="Taylor S."/>
            <person name="Reynolds S.L."/>
            <person name="Mofiz E."/>
            <person name="Najaraj S.H."/>
            <person name="Gowda H."/>
            <person name="Madugundu A."/>
            <person name="Renuse S."/>
            <person name="Holt D."/>
            <person name="Pandey A."/>
            <person name="Papenfuss A.T."/>
            <person name="Fischer K."/>
        </authorList>
    </citation>
    <scope>NUCLEOTIDE SEQUENCE [LARGE SCALE GENOMIC DNA]</scope>
</reference>
<dbReference type="GO" id="GO:0003723">
    <property type="term" value="F:RNA binding"/>
    <property type="evidence" value="ECO:0007669"/>
    <property type="project" value="UniProtKB-UniRule"/>
</dbReference>
<dbReference type="Gene3D" id="6.10.250.1170">
    <property type="match status" value="1"/>
</dbReference>
<feature type="compositionally biased region" description="Polar residues" evidence="5">
    <location>
        <begin position="68"/>
        <end position="101"/>
    </location>
</feature>
<feature type="compositionally biased region" description="Polar residues" evidence="5">
    <location>
        <begin position="1"/>
        <end position="24"/>
    </location>
</feature>
<evidence type="ECO:0000256" key="1">
    <source>
        <dbReference type="ARBA" id="ARBA00022737"/>
    </source>
</evidence>
<dbReference type="PANTHER" id="PTHR23189">
    <property type="entry name" value="RNA RECOGNITION MOTIF-CONTAINING"/>
    <property type="match status" value="1"/>
</dbReference>
<dbReference type="Pfam" id="PF08075">
    <property type="entry name" value="NOPS"/>
    <property type="match status" value="1"/>
</dbReference>
<sequence length="590" mass="66716">MADSKLNNSGSNYSNNTRIETNQSNDEKIINHLIKKSKMDSGGGQANGRETPNHSPNKQQHMKKRKMNTSNQQDGSNNQQHQAQNSTGSSNWSQPNGQSGQHAGHRLNGSPAWDLQPQNTEPQQFTGRCRLFVANLPANVTEESLRKLFSEFGQISDIFIGKSNQFAFIKMDTRSNAENAKNTLDGKPFEGRTLRVRLAAHAAAIKVSNLPPCASNELLHLAFSTFGPIERAIVVADDRGRSLNEGIIEFARKSSAQAAIKKCQNECLLLSSTSIPVIATSLESRDEEEGVPERSVIHNAEYRKEREIGPRFSEPNSVEHEIAKKWKEFNQHEVDKRQAFEAEMQALRDNFQIEMEYLRLEETTKQLREQLMQMECQIQQLDTQRDARYNFERQRTDQRRQHENTLRQQEEQLVGQHTQNDVNALRRQESDLRQKANALQQILDRQEQSLRKMDPSIGQHMDANLYGQHMMPPPPPPGANAMVMPVASPYQQQVNYPQHPQMNHYGHHQIPPSPPQIVRPMVPYNGVPPPNMVSPSQNPYGQQPQPLNNNMGGAGGSPVVQGVVQDYRQQGNHTGNGIGNGNYNKRTRRF</sequence>
<dbReference type="SMART" id="SM00360">
    <property type="entry name" value="RRM"/>
    <property type="match status" value="2"/>
</dbReference>
<dbReference type="InterPro" id="IPR035979">
    <property type="entry name" value="RBD_domain_sf"/>
</dbReference>
<dbReference type="Gene3D" id="3.30.70.330">
    <property type="match status" value="2"/>
</dbReference>
<dbReference type="FunFam" id="3.30.70.330:FF:000043">
    <property type="entry name" value="paraspeckle component 1 isoform X1"/>
    <property type="match status" value="1"/>
</dbReference>
<dbReference type="PROSITE" id="PS50102">
    <property type="entry name" value="RRM"/>
    <property type="match status" value="2"/>
</dbReference>
<gene>
    <name evidence="7" type="ORF">SSS_1601</name>
</gene>
<dbReference type="Proteomes" id="UP000070412">
    <property type="component" value="Unassembled WGS sequence"/>
</dbReference>
<accession>A0A834VFL9</accession>
<dbReference type="EnsemblMetazoa" id="SSS_1601s_mrna">
    <property type="protein sequence ID" value="KAF7493860.1"/>
    <property type="gene ID" value="SSS_1601"/>
</dbReference>
<evidence type="ECO:0000313" key="9">
    <source>
        <dbReference type="Proteomes" id="UP000070412"/>
    </source>
</evidence>
<feature type="coiled-coil region" evidence="4">
    <location>
        <begin position="330"/>
        <end position="449"/>
    </location>
</feature>
<feature type="domain" description="RRM" evidence="6">
    <location>
        <begin position="129"/>
        <end position="201"/>
    </location>
</feature>
<feature type="region of interest" description="Disordered" evidence="5">
    <location>
        <begin position="569"/>
        <end position="590"/>
    </location>
</feature>
<dbReference type="OMA" id="IEMEYLR"/>
<reference evidence="8" key="3">
    <citation type="submission" date="2022-06" db="UniProtKB">
        <authorList>
            <consortium name="EnsemblMetazoa"/>
        </authorList>
    </citation>
    <scope>IDENTIFICATION</scope>
</reference>
<dbReference type="InterPro" id="IPR012975">
    <property type="entry name" value="NOPS"/>
</dbReference>
<evidence type="ECO:0000259" key="6">
    <source>
        <dbReference type="PROSITE" id="PS50102"/>
    </source>
</evidence>
<keyword evidence="9" id="KW-1185">Reference proteome</keyword>
<evidence type="ECO:0000256" key="5">
    <source>
        <dbReference type="SAM" id="MobiDB-lite"/>
    </source>
</evidence>
<dbReference type="InterPro" id="IPR000504">
    <property type="entry name" value="RRM_dom"/>
</dbReference>
<evidence type="ECO:0000256" key="4">
    <source>
        <dbReference type="SAM" id="Coils"/>
    </source>
</evidence>
<dbReference type="Pfam" id="PF00076">
    <property type="entry name" value="RRM_1"/>
    <property type="match status" value="2"/>
</dbReference>
<dbReference type="SUPFAM" id="SSF54928">
    <property type="entry name" value="RNA-binding domain, RBD"/>
    <property type="match status" value="1"/>
</dbReference>
<dbReference type="InterPro" id="IPR012677">
    <property type="entry name" value="Nucleotide-bd_a/b_plait_sf"/>
</dbReference>
<evidence type="ECO:0000256" key="2">
    <source>
        <dbReference type="ARBA" id="ARBA00022884"/>
    </source>
</evidence>
<proteinExistence type="predicted"/>
<name>A0A834VFL9_SARSC</name>
<dbReference type="EMBL" id="WVUK01000054">
    <property type="protein sequence ID" value="KAF7493860.1"/>
    <property type="molecule type" value="Genomic_DNA"/>
</dbReference>
<reference evidence="7" key="2">
    <citation type="submission" date="2020-01" db="EMBL/GenBank/DDBJ databases">
        <authorList>
            <person name="Korhonen P.K.K."/>
            <person name="Guangxu M.G."/>
            <person name="Wang T.W."/>
            <person name="Stroehlein A.J.S."/>
            <person name="Young N.D."/>
            <person name="Ang C.-S.A."/>
            <person name="Fernando D.W.F."/>
            <person name="Lu H.L."/>
            <person name="Taylor S.T."/>
            <person name="Ehtesham M.E.M."/>
            <person name="Najaraj S.H.N."/>
            <person name="Harsha G.H.G."/>
            <person name="Madugundu A.M."/>
            <person name="Renuse S.R."/>
            <person name="Holt D.H."/>
            <person name="Pandey A.P."/>
            <person name="Papenfuss A.P."/>
            <person name="Gasser R.B.G."/>
            <person name="Fischer K.F."/>
        </authorList>
    </citation>
    <scope>NUCLEOTIDE SEQUENCE</scope>
    <source>
        <strain evidence="7">SSS_KF_BRIS2020</strain>
    </source>
</reference>
<organism evidence="7">
    <name type="scientific">Sarcoptes scabiei</name>
    <name type="common">Itch mite</name>
    <name type="synonym">Acarus scabiei</name>
    <dbReference type="NCBI Taxonomy" id="52283"/>
    <lineage>
        <taxon>Eukaryota</taxon>
        <taxon>Metazoa</taxon>
        <taxon>Ecdysozoa</taxon>
        <taxon>Arthropoda</taxon>
        <taxon>Chelicerata</taxon>
        <taxon>Arachnida</taxon>
        <taxon>Acari</taxon>
        <taxon>Acariformes</taxon>
        <taxon>Sarcoptiformes</taxon>
        <taxon>Astigmata</taxon>
        <taxon>Psoroptidia</taxon>
        <taxon>Sarcoptoidea</taxon>
        <taxon>Sarcoptidae</taxon>
        <taxon>Sarcoptinae</taxon>
        <taxon>Sarcoptes</taxon>
    </lineage>
</organism>